<accession>A0A3M7MAV5</accession>
<keyword evidence="3" id="KW-1185">Reference proteome</keyword>
<dbReference type="EMBL" id="KE747827">
    <property type="protein sequence ID" value="RMZ71651.1"/>
    <property type="molecule type" value="Genomic_DNA"/>
</dbReference>
<feature type="region of interest" description="Disordered" evidence="1">
    <location>
        <begin position="91"/>
        <end position="110"/>
    </location>
</feature>
<reference evidence="2 3" key="1">
    <citation type="journal article" date="2014" name="PLoS ONE">
        <title>De novo Genome Assembly of the Fungal Plant Pathogen Pyrenophora semeniperda.</title>
        <authorList>
            <person name="Soliai M.M."/>
            <person name="Meyer S.E."/>
            <person name="Udall J.A."/>
            <person name="Elzinga D.E."/>
            <person name="Hermansen R.A."/>
            <person name="Bodily P.M."/>
            <person name="Hart A.A."/>
            <person name="Coleman C.E."/>
        </authorList>
    </citation>
    <scope>NUCLEOTIDE SEQUENCE [LARGE SCALE GENOMIC DNA]</scope>
    <source>
        <strain evidence="2 3">CCB06</strain>
        <tissue evidence="2">Mycelium</tissue>
    </source>
</reference>
<protein>
    <submittedName>
        <fullName evidence="2">Cation efflux family</fullName>
    </submittedName>
</protein>
<feature type="compositionally biased region" description="Pro residues" evidence="1">
    <location>
        <begin position="7"/>
        <end position="17"/>
    </location>
</feature>
<evidence type="ECO:0000313" key="3">
    <source>
        <dbReference type="Proteomes" id="UP000265663"/>
    </source>
</evidence>
<sequence length="142" mass="14631">MASQMPLPAPPRTPTPPPDEDAPQSIGLGFEAGLPGRPMAFSSNTLLSPMSATFPSKQYATLGPSDSVSQRASPATLYTPASATFPYTPASAASGTMDSEATSMSASQNPNPFNFQTVAYQPGGLQAKTNVRTPAQALLALN</sequence>
<dbReference type="Proteomes" id="UP000265663">
    <property type="component" value="Unassembled WGS sequence"/>
</dbReference>
<evidence type="ECO:0000256" key="1">
    <source>
        <dbReference type="SAM" id="MobiDB-lite"/>
    </source>
</evidence>
<organism evidence="2 3">
    <name type="scientific">Pyrenophora seminiperda CCB06</name>
    <dbReference type="NCBI Taxonomy" id="1302712"/>
    <lineage>
        <taxon>Eukaryota</taxon>
        <taxon>Fungi</taxon>
        <taxon>Dikarya</taxon>
        <taxon>Ascomycota</taxon>
        <taxon>Pezizomycotina</taxon>
        <taxon>Dothideomycetes</taxon>
        <taxon>Pleosporomycetidae</taxon>
        <taxon>Pleosporales</taxon>
        <taxon>Pleosporineae</taxon>
        <taxon>Pleosporaceae</taxon>
        <taxon>Pyrenophora</taxon>
    </lineage>
</organism>
<proteinExistence type="predicted"/>
<feature type="region of interest" description="Disordered" evidence="1">
    <location>
        <begin position="1"/>
        <end position="41"/>
    </location>
</feature>
<gene>
    <name evidence="2" type="ORF">GMOD_00006791</name>
</gene>
<evidence type="ECO:0000313" key="2">
    <source>
        <dbReference type="EMBL" id="RMZ71651.1"/>
    </source>
</evidence>
<dbReference type="AlphaFoldDB" id="A0A3M7MAV5"/>
<name>A0A3M7MAV5_9PLEO</name>